<organism evidence="1 2">
    <name type="scientific">Gigaspora margarita</name>
    <dbReference type="NCBI Taxonomy" id="4874"/>
    <lineage>
        <taxon>Eukaryota</taxon>
        <taxon>Fungi</taxon>
        <taxon>Fungi incertae sedis</taxon>
        <taxon>Mucoromycota</taxon>
        <taxon>Glomeromycotina</taxon>
        <taxon>Glomeromycetes</taxon>
        <taxon>Diversisporales</taxon>
        <taxon>Gigasporaceae</taxon>
        <taxon>Gigaspora</taxon>
    </lineage>
</organism>
<accession>A0ABN7V513</accession>
<reference evidence="1 2" key="1">
    <citation type="submission" date="2021-06" db="EMBL/GenBank/DDBJ databases">
        <authorList>
            <person name="Kallberg Y."/>
            <person name="Tangrot J."/>
            <person name="Rosling A."/>
        </authorList>
    </citation>
    <scope>NUCLEOTIDE SEQUENCE [LARGE SCALE GENOMIC DNA]</scope>
    <source>
        <strain evidence="1 2">120-4 pot B 10/14</strain>
    </source>
</reference>
<feature type="non-terminal residue" evidence="1">
    <location>
        <position position="151"/>
    </location>
</feature>
<proteinExistence type="predicted"/>
<dbReference type="EMBL" id="CAJVQB010009615">
    <property type="protein sequence ID" value="CAG8731932.1"/>
    <property type="molecule type" value="Genomic_DNA"/>
</dbReference>
<dbReference type="Proteomes" id="UP000789901">
    <property type="component" value="Unassembled WGS sequence"/>
</dbReference>
<evidence type="ECO:0000313" key="1">
    <source>
        <dbReference type="EMBL" id="CAG8731932.1"/>
    </source>
</evidence>
<keyword evidence="2" id="KW-1185">Reference proteome</keyword>
<protein>
    <submittedName>
        <fullName evidence="1">21342_t:CDS:1</fullName>
    </submittedName>
</protein>
<evidence type="ECO:0000313" key="2">
    <source>
        <dbReference type="Proteomes" id="UP000789901"/>
    </source>
</evidence>
<gene>
    <name evidence="1" type="ORF">GMARGA_LOCUS14482</name>
</gene>
<comment type="caution">
    <text evidence="1">The sequence shown here is derived from an EMBL/GenBank/DDBJ whole genome shotgun (WGS) entry which is preliminary data.</text>
</comment>
<name>A0ABN7V513_GIGMA</name>
<sequence>MFNLTGQFDMLSVEDKQLVYMIFMKNFLQKNEIKDIFIDKNLIIGKYGSLDFIIECLLLDNHAHVFPVDIKNFMKNMDERPRGTRGFLVSNSLLSDEAIEIFNRHDRIFISNETDISNLIKEVENHTKNAIITEQEDTIETSKGFIFSEEE</sequence>